<gene>
    <name evidence="1" type="ORF">PY32053_01670</name>
</gene>
<protein>
    <submittedName>
        <fullName evidence="1">Uncharacterized protein</fullName>
    </submittedName>
</protein>
<evidence type="ECO:0000313" key="1">
    <source>
        <dbReference type="EMBL" id="AYF01297.1"/>
    </source>
</evidence>
<name>A0A386UKR9_9RHOB</name>
<organism evidence="1 2">
    <name type="scientific">Paracoccus yeei</name>
    <dbReference type="NCBI Taxonomy" id="147645"/>
    <lineage>
        <taxon>Bacteria</taxon>
        <taxon>Pseudomonadati</taxon>
        <taxon>Pseudomonadota</taxon>
        <taxon>Alphaproteobacteria</taxon>
        <taxon>Rhodobacterales</taxon>
        <taxon>Paracoccaceae</taxon>
        <taxon>Paracoccus</taxon>
    </lineage>
</organism>
<dbReference type="Proteomes" id="UP000272010">
    <property type="component" value="Chromosome"/>
</dbReference>
<dbReference type="RefSeq" id="WP_158594982.1">
    <property type="nucleotide sequence ID" value="NZ_CAJGAB010000011.1"/>
</dbReference>
<reference evidence="2" key="1">
    <citation type="submission" date="2018-07" db="EMBL/GenBank/DDBJ databases">
        <title>Genome Structure of the Opportunistic Pathogen Paracoccus yeei (Alphaproteobacteria) and Identification of Putative Virulence Factors.</title>
        <authorList>
            <person name="Lasek R."/>
            <person name="Szuplewska M."/>
            <person name="Mitura M."/>
            <person name="Decewicz P."/>
            <person name="Chmielowska C."/>
            <person name="Pawlot A."/>
            <person name="Sentkowska D."/>
            <person name="Czarnecki J."/>
            <person name="Bartosik D."/>
        </authorList>
    </citation>
    <scope>NUCLEOTIDE SEQUENCE [LARGE SCALE GENOMIC DNA]</scope>
    <source>
        <strain evidence="2">CCUG 32053</strain>
    </source>
</reference>
<dbReference type="EMBL" id="CP031078">
    <property type="protein sequence ID" value="AYF01297.1"/>
    <property type="molecule type" value="Genomic_DNA"/>
</dbReference>
<evidence type="ECO:0000313" key="2">
    <source>
        <dbReference type="Proteomes" id="UP000272010"/>
    </source>
</evidence>
<dbReference type="AlphaFoldDB" id="A0A386UKR9"/>
<proteinExistence type="predicted"/>
<accession>A0A386UKR9</accession>
<sequence>MTIIDKERMPELLTENAGRMIEQNLRYRDLLQRVVARMPGLGNTDLMCEIKSALAEGT</sequence>